<reference evidence="1 2" key="1">
    <citation type="submission" date="2019-09" db="EMBL/GenBank/DDBJ databases">
        <title>Characterization of the phylogenetic diversity of two novel species belonging to the genus Bifidobacterium: Bifidobacterium cebidarum sp. nov. and Bifidobacterium leontopitheci sp. nov.</title>
        <authorList>
            <person name="Lugli G.A."/>
            <person name="Duranti S."/>
            <person name="Milani C."/>
            <person name="Turroni F."/>
            <person name="Ventura M."/>
        </authorList>
    </citation>
    <scope>NUCLEOTIDE SEQUENCE [LARGE SCALE GENOMIC DNA]</scope>
    <source>
        <strain evidence="1 2">LMG 31469</strain>
    </source>
</reference>
<sequence length="74" mass="8409">MIRKQPSVLRIRGDCIDIGPFSCYWIVAPPFVELRRDEGEHAVGYGLQHGVVCRRLAPDASSLVLCEENQDRRI</sequence>
<proteinExistence type="predicted"/>
<dbReference type="Proteomes" id="UP000468413">
    <property type="component" value="Unassembled WGS sequence"/>
</dbReference>
<dbReference type="EMBL" id="WBVS01000005">
    <property type="protein sequence ID" value="KAB7788118.1"/>
    <property type="molecule type" value="Genomic_DNA"/>
</dbReference>
<protein>
    <submittedName>
        <fullName evidence="1">Uncharacterized protein</fullName>
    </submittedName>
</protein>
<organism evidence="1 2">
    <name type="scientific">Bifidobacterium cebidarum</name>
    <dbReference type="NCBI Taxonomy" id="2650773"/>
    <lineage>
        <taxon>Bacteria</taxon>
        <taxon>Bacillati</taxon>
        <taxon>Actinomycetota</taxon>
        <taxon>Actinomycetes</taxon>
        <taxon>Bifidobacteriales</taxon>
        <taxon>Bifidobacteriaceae</taxon>
        <taxon>Bifidobacterium</taxon>
    </lineage>
</organism>
<dbReference type="AlphaFoldDB" id="A0A6I1GJM6"/>
<keyword evidence="2" id="KW-1185">Reference proteome</keyword>
<evidence type="ECO:0000313" key="1">
    <source>
        <dbReference type="EMBL" id="KAB7788118.1"/>
    </source>
</evidence>
<name>A0A6I1GJM6_9BIFI</name>
<accession>A0A6I1GJM6</accession>
<evidence type="ECO:0000313" key="2">
    <source>
        <dbReference type="Proteomes" id="UP000468413"/>
    </source>
</evidence>
<comment type="caution">
    <text evidence="1">The sequence shown here is derived from an EMBL/GenBank/DDBJ whole genome shotgun (WGS) entry which is preliminary data.</text>
</comment>
<gene>
    <name evidence="1" type="ORF">F7D08_1155</name>
</gene>